<proteinExistence type="predicted"/>
<reference evidence="2 3" key="1">
    <citation type="submission" date="2024-03" db="EMBL/GenBank/DDBJ databases">
        <title>Complete genome sequence of the green alga Chloropicon roscoffensis RCC1871.</title>
        <authorList>
            <person name="Lemieux C."/>
            <person name="Pombert J.-F."/>
            <person name="Otis C."/>
            <person name="Turmel M."/>
        </authorList>
    </citation>
    <scope>NUCLEOTIDE SEQUENCE [LARGE SCALE GENOMIC DNA]</scope>
    <source>
        <strain evidence="2 3">RCC1871</strain>
    </source>
</reference>
<accession>A0AAX4PIT5</accession>
<feature type="compositionally biased region" description="Polar residues" evidence="1">
    <location>
        <begin position="68"/>
        <end position="80"/>
    </location>
</feature>
<name>A0AAX4PIT5_9CHLO</name>
<dbReference type="AlphaFoldDB" id="A0AAX4PIT5"/>
<sequence length="180" mass="19893">MGGGTTSGHGIFSQYRPEHMKQWILGETKSQKGRGDFASKSLKELRELQRPGEPEDYKRIPDSADFLASTSGPLNVSKTSGDLFGDKTWAGSSGQHEPSTSSGAAETAAPGTSKDDRKEFLSLAPHHVHHHHFGWQHSQNHQERVVGTLSNRDSYRKYGDAMSYCQLINTKHSLISTRKS</sequence>
<keyword evidence="3" id="KW-1185">Reference proteome</keyword>
<evidence type="ECO:0000313" key="2">
    <source>
        <dbReference type="EMBL" id="WZN66117.1"/>
    </source>
</evidence>
<evidence type="ECO:0000256" key="1">
    <source>
        <dbReference type="SAM" id="MobiDB-lite"/>
    </source>
</evidence>
<dbReference type="EMBL" id="CP151514">
    <property type="protein sequence ID" value="WZN66117.1"/>
    <property type="molecule type" value="Genomic_DNA"/>
</dbReference>
<evidence type="ECO:0000313" key="3">
    <source>
        <dbReference type="Proteomes" id="UP001472866"/>
    </source>
</evidence>
<feature type="compositionally biased region" description="Polar residues" evidence="1">
    <location>
        <begin position="90"/>
        <end position="104"/>
    </location>
</feature>
<protein>
    <submittedName>
        <fullName evidence="2">Uncharacterized protein</fullName>
    </submittedName>
</protein>
<organism evidence="2 3">
    <name type="scientific">Chloropicon roscoffensis</name>
    <dbReference type="NCBI Taxonomy" id="1461544"/>
    <lineage>
        <taxon>Eukaryota</taxon>
        <taxon>Viridiplantae</taxon>
        <taxon>Chlorophyta</taxon>
        <taxon>Chloropicophyceae</taxon>
        <taxon>Chloropicales</taxon>
        <taxon>Chloropicaceae</taxon>
        <taxon>Chloropicon</taxon>
    </lineage>
</organism>
<dbReference type="Proteomes" id="UP001472866">
    <property type="component" value="Chromosome 14"/>
</dbReference>
<feature type="compositionally biased region" description="Basic and acidic residues" evidence="1">
    <location>
        <begin position="29"/>
        <end position="62"/>
    </location>
</feature>
<feature type="region of interest" description="Disordered" evidence="1">
    <location>
        <begin position="27"/>
        <end position="115"/>
    </location>
</feature>
<gene>
    <name evidence="2" type="ORF">HKI87_14g76800</name>
</gene>